<evidence type="ECO:0000313" key="2">
    <source>
        <dbReference type="Proteomes" id="UP000886808"/>
    </source>
</evidence>
<proteinExistence type="predicted"/>
<sequence length="249" mass="27909">MKKLNPPMIAALGTLLIIIALGVGLYLSGVAYQSPDEIISLSDADRSPTDLQMFEQNLAIAGNVQIDNTNVKQVISSLIRPKTYTALVTNTLYYDDTFGSISCKQYVRDNASRIDYLKADGSTDYSQIYFEDICYMLTRDSFTQMPIGNFTFDSSSMLPSYETILDINDEYITGSRMYEQNGQMIIEVDTNISGEIGIYRISLKNGLLYSADFSKDGKMIRKVEVSVSDEIPSQDKFILPNESTPIYEK</sequence>
<comment type="caution">
    <text evidence="1">The sequence shown here is derived from an EMBL/GenBank/DDBJ whole genome shotgun (WGS) entry which is preliminary data.</text>
</comment>
<name>A0A9D1PKK6_9FIRM</name>
<reference evidence="1" key="2">
    <citation type="submission" date="2021-04" db="EMBL/GenBank/DDBJ databases">
        <authorList>
            <person name="Gilroy R."/>
        </authorList>
    </citation>
    <scope>NUCLEOTIDE SEQUENCE</scope>
    <source>
        <strain evidence="1">CHK193-4272</strain>
    </source>
</reference>
<protein>
    <submittedName>
        <fullName evidence="1">Uncharacterized protein</fullName>
    </submittedName>
</protein>
<gene>
    <name evidence="1" type="ORF">H9746_08265</name>
</gene>
<organism evidence="1 2">
    <name type="scientific">Candidatus Butyricicoccus avistercoris</name>
    <dbReference type="NCBI Taxonomy" id="2838518"/>
    <lineage>
        <taxon>Bacteria</taxon>
        <taxon>Bacillati</taxon>
        <taxon>Bacillota</taxon>
        <taxon>Clostridia</taxon>
        <taxon>Eubacteriales</taxon>
        <taxon>Butyricicoccaceae</taxon>
        <taxon>Butyricicoccus</taxon>
    </lineage>
</organism>
<evidence type="ECO:0000313" key="1">
    <source>
        <dbReference type="EMBL" id="HIV62816.1"/>
    </source>
</evidence>
<dbReference type="EMBL" id="DXIE01000047">
    <property type="protein sequence ID" value="HIV62816.1"/>
    <property type="molecule type" value="Genomic_DNA"/>
</dbReference>
<dbReference type="Proteomes" id="UP000886808">
    <property type="component" value="Unassembled WGS sequence"/>
</dbReference>
<dbReference type="AlphaFoldDB" id="A0A9D1PKK6"/>
<accession>A0A9D1PKK6</accession>
<reference evidence="1" key="1">
    <citation type="journal article" date="2021" name="PeerJ">
        <title>Extensive microbial diversity within the chicken gut microbiome revealed by metagenomics and culture.</title>
        <authorList>
            <person name="Gilroy R."/>
            <person name="Ravi A."/>
            <person name="Getino M."/>
            <person name="Pursley I."/>
            <person name="Horton D.L."/>
            <person name="Alikhan N.F."/>
            <person name="Baker D."/>
            <person name="Gharbi K."/>
            <person name="Hall N."/>
            <person name="Watson M."/>
            <person name="Adriaenssens E.M."/>
            <person name="Foster-Nyarko E."/>
            <person name="Jarju S."/>
            <person name="Secka A."/>
            <person name="Antonio M."/>
            <person name="Oren A."/>
            <person name="Chaudhuri R.R."/>
            <person name="La Ragione R."/>
            <person name="Hildebrand F."/>
            <person name="Pallen M.J."/>
        </authorList>
    </citation>
    <scope>NUCLEOTIDE SEQUENCE</scope>
    <source>
        <strain evidence="1">CHK193-4272</strain>
    </source>
</reference>